<organism evidence="3">
    <name type="scientific">Panagrolaimus rigidus</name>
    <dbReference type="NCBI Taxonomy" id="591433"/>
    <lineage>
        <taxon>Eukaryota</taxon>
        <taxon>Metazoa</taxon>
        <taxon>Ecdysozoa</taxon>
        <taxon>Nematoda</taxon>
        <taxon>Chromadorea</taxon>
        <taxon>Rhabditida</taxon>
        <taxon>Tylenchina</taxon>
        <taxon>Panagrolaimomorpha</taxon>
        <taxon>Panagrolaimoidea</taxon>
        <taxon>Panagrolaimidae</taxon>
        <taxon>Panagrolaimus</taxon>
    </lineage>
</organism>
<reference evidence="3" key="1">
    <citation type="submission" date="2018-12" db="EMBL/GenBank/DDBJ databases">
        <title>Present or absence - Primary structure, regioselectivity and evolution of delta-12/delta-15 fatty acid desaturases in nematodes.</title>
        <authorList>
            <person name="Menzel R."/>
        </authorList>
    </citation>
    <scope>NUCLEOTIDE SEQUENCE</scope>
    <source>
        <strain evidence="3">AF36</strain>
    </source>
</reference>
<dbReference type="InterPro" id="IPR012171">
    <property type="entry name" value="Fatty_acid_desaturase"/>
</dbReference>
<accession>A0A4Y5R1E4</accession>
<dbReference type="InterPro" id="IPR005804">
    <property type="entry name" value="FA_desaturase_dom"/>
</dbReference>
<dbReference type="Pfam" id="PF00487">
    <property type="entry name" value="FA_desaturase"/>
    <property type="match status" value="1"/>
</dbReference>
<name>A0A4Y5R1E4_9BILA</name>
<dbReference type="GO" id="GO:0006629">
    <property type="term" value="P:lipid metabolic process"/>
    <property type="evidence" value="ECO:0007669"/>
    <property type="project" value="InterPro"/>
</dbReference>
<keyword evidence="1" id="KW-1133">Transmembrane helix</keyword>
<evidence type="ECO:0000259" key="2">
    <source>
        <dbReference type="Pfam" id="PF00487"/>
    </source>
</evidence>
<evidence type="ECO:0000256" key="1">
    <source>
        <dbReference type="SAM" id="Phobius"/>
    </source>
</evidence>
<protein>
    <submittedName>
        <fullName evidence="3">Delta-12 fatty acid desaturase</fullName>
    </submittedName>
</protein>
<dbReference type="GO" id="GO:0016491">
    <property type="term" value="F:oxidoreductase activity"/>
    <property type="evidence" value="ECO:0007669"/>
    <property type="project" value="InterPro"/>
</dbReference>
<dbReference type="AlphaFoldDB" id="A0A4Y5R1E4"/>
<gene>
    <name evidence="3" type="primary">fat-2</name>
</gene>
<keyword evidence="1" id="KW-0812">Transmembrane</keyword>
<feature type="domain" description="Fatty acid desaturase" evidence="2">
    <location>
        <begin position="77"/>
        <end position="337"/>
    </location>
</feature>
<keyword evidence="1" id="KW-0472">Membrane</keyword>
<dbReference type="PANTHER" id="PTHR32100">
    <property type="entry name" value="OMEGA-6 FATTY ACID DESATURASE, CHLOROPLASTIC"/>
    <property type="match status" value="1"/>
</dbReference>
<dbReference type="EMBL" id="MK257728">
    <property type="protein sequence ID" value="QCY50864.1"/>
    <property type="molecule type" value="mRNA"/>
</dbReference>
<feature type="transmembrane region" description="Helical" evidence="1">
    <location>
        <begin position="52"/>
        <end position="69"/>
    </location>
</feature>
<dbReference type="CDD" id="cd03507">
    <property type="entry name" value="Delta12-FADS-like"/>
    <property type="match status" value="1"/>
</dbReference>
<feature type="transmembrane region" description="Helical" evidence="1">
    <location>
        <begin position="75"/>
        <end position="98"/>
    </location>
</feature>
<feature type="transmembrane region" description="Helical" evidence="1">
    <location>
        <begin position="210"/>
        <end position="234"/>
    </location>
</feature>
<evidence type="ECO:0000313" key="3">
    <source>
        <dbReference type="EMBL" id="QCY50864.1"/>
    </source>
</evidence>
<proteinExistence type="evidence at transcript level"/>
<sequence>MAPPSVIQTILASQQQEEEIVQTRPVKNLPTLEEIKNALPPHCFEKNALKSIYFLIQDFVILGALYYILPTVESYAGWTGLLIWYWFTGMFASSLFCVGHDCGHGSFSNYTWLNDICGHIAHAPILAPFWPWQKSHRQHHQYTSHIDKDKGHPWVTENDHLDRDWIAKNFAKFPLSGFFRWNPIYTVAGLPDGSHFWPWSRLFSNTRERIQCVVSGGLCLICASVAFYLCNYSIYNFIKYYYVPLLFQGFWMVMITYLQHQDEEIEVYEEGTWNFVKGQAQTIDRYYGFGMDSALHHITDGHVAHHFFFTRIPHYNLLEATEAIQKVMAPYKGAYKRRSAYDHVLEFLRLNLKLEYLLGRGTGVLKYNVSKQYNGKKVQ</sequence>